<gene>
    <name evidence="2" type="ORF">RRG08_039244</name>
</gene>
<name>A0AAE1BDI8_9GAST</name>
<feature type="region of interest" description="Disordered" evidence="1">
    <location>
        <begin position="119"/>
        <end position="141"/>
    </location>
</feature>
<evidence type="ECO:0000256" key="1">
    <source>
        <dbReference type="SAM" id="MobiDB-lite"/>
    </source>
</evidence>
<evidence type="ECO:0000313" key="3">
    <source>
        <dbReference type="Proteomes" id="UP001283361"/>
    </source>
</evidence>
<accession>A0AAE1BDI8</accession>
<evidence type="ECO:0000313" key="2">
    <source>
        <dbReference type="EMBL" id="KAK3804323.1"/>
    </source>
</evidence>
<protein>
    <submittedName>
        <fullName evidence="2">Uncharacterized protein</fullName>
    </submittedName>
</protein>
<keyword evidence="3" id="KW-1185">Reference proteome</keyword>
<proteinExistence type="predicted"/>
<dbReference type="Proteomes" id="UP001283361">
    <property type="component" value="Unassembled WGS sequence"/>
</dbReference>
<organism evidence="2 3">
    <name type="scientific">Elysia crispata</name>
    <name type="common">lettuce slug</name>
    <dbReference type="NCBI Taxonomy" id="231223"/>
    <lineage>
        <taxon>Eukaryota</taxon>
        <taxon>Metazoa</taxon>
        <taxon>Spiralia</taxon>
        <taxon>Lophotrochozoa</taxon>
        <taxon>Mollusca</taxon>
        <taxon>Gastropoda</taxon>
        <taxon>Heterobranchia</taxon>
        <taxon>Euthyneura</taxon>
        <taxon>Panpulmonata</taxon>
        <taxon>Sacoglossa</taxon>
        <taxon>Placobranchoidea</taxon>
        <taxon>Plakobranchidae</taxon>
        <taxon>Elysia</taxon>
    </lineage>
</organism>
<reference evidence="2" key="1">
    <citation type="journal article" date="2023" name="G3 (Bethesda)">
        <title>A reference genome for the long-term kleptoplast-retaining sea slug Elysia crispata morphotype clarki.</title>
        <authorList>
            <person name="Eastman K.E."/>
            <person name="Pendleton A.L."/>
            <person name="Shaikh M.A."/>
            <person name="Suttiyut T."/>
            <person name="Ogas R."/>
            <person name="Tomko P."/>
            <person name="Gavelis G."/>
            <person name="Widhalm J.R."/>
            <person name="Wisecaver J.H."/>
        </authorList>
    </citation>
    <scope>NUCLEOTIDE SEQUENCE</scope>
    <source>
        <strain evidence="2">ECLA1</strain>
    </source>
</reference>
<dbReference type="EMBL" id="JAWDGP010000027">
    <property type="protein sequence ID" value="KAK3804323.1"/>
    <property type="molecule type" value="Genomic_DNA"/>
</dbReference>
<comment type="caution">
    <text evidence="2">The sequence shown here is derived from an EMBL/GenBank/DDBJ whole genome shotgun (WGS) entry which is preliminary data.</text>
</comment>
<sequence>MADLIRGLGDGFTRDCSCVTKAREVFSMNSIQIGAQVQGWPAVNNSSSRPDVENHRLERKEFPIQTVESKITEAKFWESEDILAKLSVCVRPSATLPAGDHSEVVEPWHGWTDMSQYQWTGRSHPHPRSGAGDYSRPAHEP</sequence>
<dbReference type="AlphaFoldDB" id="A0AAE1BDI8"/>